<name>A0A4R6BTU9_9STAP</name>
<evidence type="ECO:0000313" key="2">
    <source>
        <dbReference type="Proteomes" id="UP000294802"/>
    </source>
</evidence>
<proteinExistence type="predicted"/>
<evidence type="ECO:0000313" key="1">
    <source>
        <dbReference type="EMBL" id="TDM07709.1"/>
    </source>
</evidence>
<dbReference type="AlphaFoldDB" id="A0A4R6BTU9"/>
<dbReference type="OrthoDB" id="2417912at2"/>
<dbReference type="RefSeq" id="WP_133444224.1">
    <property type="nucleotide sequence ID" value="NZ_SCWB01000013.1"/>
</dbReference>
<organism evidence="1 2">
    <name type="scientific">Macrococcus lamae</name>
    <dbReference type="NCBI Taxonomy" id="198484"/>
    <lineage>
        <taxon>Bacteria</taxon>
        <taxon>Bacillati</taxon>
        <taxon>Bacillota</taxon>
        <taxon>Bacilli</taxon>
        <taxon>Bacillales</taxon>
        <taxon>Staphylococcaceae</taxon>
        <taxon>Macrococcus</taxon>
    </lineage>
</organism>
<reference evidence="1 2" key="1">
    <citation type="submission" date="2019-01" db="EMBL/GenBank/DDBJ databases">
        <title>Draft genome sequences of the type strains of six Macrococcus species.</title>
        <authorList>
            <person name="Mazhar S."/>
            <person name="Altermann E."/>
            <person name="Hill C."/>
            <person name="Mcauliffe O."/>
        </authorList>
    </citation>
    <scope>NUCLEOTIDE SEQUENCE [LARGE SCALE GENOMIC DNA]</scope>
    <source>
        <strain evidence="1 2">CCM4815</strain>
    </source>
</reference>
<gene>
    <name evidence="1" type="ORF">ERX29_08175</name>
</gene>
<keyword evidence="2" id="KW-1185">Reference proteome</keyword>
<dbReference type="Proteomes" id="UP000294802">
    <property type="component" value="Unassembled WGS sequence"/>
</dbReference>
<dbReference type="EMBL" id="SCWB01000013">
    <property type="protein sequence ID" value="TDM07709.1"/>
    <property type="molecule type" value="Genomic_DNA"/>
</dbReference>
<evidence type="ECO:0008006" key="3">
    <source>
        <dbReference type="Google" id="ProtNLM"/>
    </source>
</evidence>
<accession>A0A4R6BTU9</accession>
<protein>
    <recommendedName>
        <fullName evidence="3">Nuclear transport factor 2 family protein</fullName>
    </recommendedName>
</protein>
<sequence>MTYLHILMAIQNQNIEEFRHVMDEDVILTVVNPDNTDYTGGYNDVIARIEKAFEIENDWDFDLTNRIERKDSELLFINVFSKEKNGTRSYNAVWILTCTKGKESGFLKRVHIEVISDTR</sequence>
<comment type="caution">
    <text evidence="1">The sequence shown here is derived from an EMBL/GenBank/DDBJ whole genome shotgun (WGS) entry which is preliminary data.</text>
</comment>